<protein>
    <submittedName>
        <fullName evidence="6">C-type cytochrome</fullName>
    </submittedName>
</protein>
<dbReference type="EMBL" id="JACYTO010000001">
    <property type="protein sequence ID" value="MBD8502652.1"/>
    <property type="molecule type" value="Genomic_DNA"/>
</dbReference>
<dbReference type="RefSeq" id="WP_187717418.1">
    <property type="nucleotide sequence ID" value="NZ_JACTAH010000001.1"/>
</dbReference>
<comment type="caution">
    <text evidence="6">The sequence shown here is derived from an EMBL/GenBank/DDBJ whole genome shotgun (WGS) entry which is preliminary data.</text>
</comment>
<dbReference type="InterPro" id="IPR036909">
    <property type="entry name" value="Cyt_c-like_dom_sf"/>
</dbReference>
<proteinExistence type="predicted"/>
<gene>
    <name evidence="6" type="ORF">IFO67_07115</name>
</gene>
<evidence type="ECO:0000259" key="5">
    <source>
        <dbReference type="PROSITE" id="PS51007"/>
    </source>
</evidence>
<keyword evidence="2 4" id="KW-0479">Metal-binding</keyword>
<feature type="domain" description="Cytochrome c" evidence="5">
    <location>
        <begin position="45"/>
        <end position="141"/>
    </location>
</feature>
<name>A0ABR9B8G6_9RHOO</name>
<keyword evidence="7" id="KW-1185">Reference proteome</keyword>
<dbReference type="PROSITE" id="PS51007">
    <property type="entry name" value="CYTC"/>
    <property type="match status" value="1"/>
</dbReference>
<evidence type="ECO:0000313" key="7">
    <source>
        <dbReference type="Proteomes" id="UP000603602"/>
    </source>
</evidence>
<evidence type="ECO:0000256" key="4">
    <source>
        <dbReference type="PROSITE-ProRule" id="PRU00433"/>
    </source>
</evidence>
<sequence>MTLALLLALPGAEAATPLAPTVDLSGLPALGDAWREENPYRGNAQAIETGRSLYAQACARCHGAESLEPGPAANLRLVGLYCQRLADPELASRCTRDADYYFRTTVLEGKVRLGVEHMPPWTGVLSQEAIWALRSFIEAQRGAKP</sequence>
<keyword evidence="1 4" id="KW-0349">Heme</keyword>
<dbReference type="InterPro" id="IPR009056">
    <property type="entry name" value="Cyt_c-like_dom"/>
</dbReference>
<evidence type="ECO:0000313" key="6">
    <source>
        <dbReference type="EMBL" id="MBD8502652.1"/>
    </source>
</evidence>
<accession>A0ABR9B8G6</accession>
<dbReference type="Gene3D" id="1.10.760.10">
    <property type="entry name" value="Cytochrome c-like domain"/>
    <property type="match status" value="1"/>
</dbReference>
<dbReference type="Pfam" id="PF13442">
    <property type="entry name" value="Cytochrome_CBB3"/>
    <property type="match status" value="1"/>
</dbReference>
<evidence type="ECO:0000256" key="3">
    <source>
        <dbReference type="ARBA" id="ARBA00023004"/>
    </source>
</evidence>
<reference evidence="7" key="1">
    <citation type="submission" date="2023-07" db="EMBL/GenBank/DDBJ databases">
        <title>Thauera sp. CAU 1555 isolated from sand of Yaerae Beach.</title>
        <authorList>
            <person name="Kim W."/>
        </authorList>
    </citation>
    <scope>NUCLEOTIDE SEQUENCE [LARGE SCALE GENOMIC DNA]</scope>
    <source>
        <strain evidence="7">CAU 1555</strain>
    </source>
</reference>
<evidence type="ECO:0000256" key="1">
    <source>
        <dbReference type="ARBA" id="ARBA00022617"/>
    </source>
</evidence>
<dbReference type="Proteomes" id="UP000603602">
    <property type="component" value="Unassembled WGS sequence"/>
</dbReference>
<dbReference type="SUPFAM" id="SSF46626">
    <property type="entry name" value="Cytochrome c"/>
    <property type="match status" value="1"/>
</dbReference>
<organism evidence="6 7">
    <name type="scientific">Thauera sedimentorum</name>
    <dbReference type="NCBI Taxonomy" id="2767595"/>
    <lineage>
        <taxon>Bacteria</taxon>
        <taxon>Pseudomonadati</taxon>
        <taxon>Pseudomonadota</taxon>
        <taxon>Betaproteobacteria</taxon>
        <taxon>Rhodocyclales</taxon>
        <taxon>Zoogloeaceae</taxon>
        <taxon>Thauera</taxon>
    </lineage>
</organism>
<evidence type="ECO:0000256" key="2">
    <source>
        <dbReference type="ARBA" id="ARBA00022723"/>
    </source>
</evidence>
<keyword evidence="3 4" id="KW-0408">Iron</keyword>